<comment type="caution">
    <text evidence="2">The sequence shown here is derived from an EMBL/GenBank/DDBJ whole genome shotgun (WGS) entry which is preliminary data.</text>
</comment>
<dbReference type="PANTHER" id="PTHR31973:SF189">
    <property type="entry name" value="TRANSPOSASE, MUDR, PLANT, MULE TRANSPOSASE DOMAIN PROTEIN-RELATED"/>
    <property type="match status" value="1"/>
</dbReference>
<organism evidence="2 3">
    <name type="scientific">Arabidopsis thaliana x Arabidopsis arenosa</name>
    <dbReference type="NCBI Taxonomy" id="1240361"/>
    <lineage>
        <taxon>Eukaryota</taxon>
        <taxon>Viridiplantae</taxon>
        <taxon>Streptophyta</taxon>
        <taxon>Embryophyta</taxon>
        <taxon>Tracheophyta</taxon>
        <taxon>Spermatophyta</taxon>
        <taxon>Magnoliopsida</taxon>
        <taxon>eudicotyledons</taxon>
        <taxon>Gunneridae</taxon>
        <taxon>Pentapetalae</taxon>
        <taxon>rosids</taxon>
        <taxon>malvids</taxon>
        <taxon>Brassicales</taxon>
        <taxon>Brassicaceae</taxon>
        <taxon>Camelineae</taxon>
        <taxon>Arabidopsis</taxon>
    </lineage>
</organism>
<evidence type="ECO:0008006" key="4">
    <source>
        <dbReference type="Google" id="ProtNLM"/>
    </source>
</evidence>
<dbReference type="EMBL" id="JAEFBK010000010">
    <property type="protein sequence ID" value="KAG7559010.1"/>
    <property type="molecule type" value="Genomic_DNA"/>
</dbReference>
<dbReference type="AlphaFoldDB" id="A0A8T1ZL99"/>
<sequence>MALVVHDPGVVGDVDPEGEDRDQFHIEEMLNEWTDEPLFRHDVYPESDGEDNADGMIKIKLASNVLVMMVRKREYGVIGNVTRNQSQAARKNARQWIEKEYHDQFARLRDYAAEIIDANPDSHVEVDCLTNEEGLIKGVSLEWPNIEHRMCVQHIYGNLKKNHGSKTRMKPLLWDLAWAYNNKDYKQKLEKNFCYDTVVFNDIMKTNPISWCRAFQRRGNYCEDVDKKFTESFNGSLNKAREKLFVAMLEAIRRFAMVRIAKRSVESHTHTGSCTPYVALVLSSEHKVASLAKMSTSTNGMYEVKHGSESHRVCLKSYTCTCQKWQICGIPSEPPEGDKKMTKEDKKRKKDVNESPTKKAPKNKKQIMHCGICGTADHNFRYHKKDKASQSVLQPSQPEPSQGSLTQV</sequence>
<proteinExistence type="predicted"/>
<dbReference type="PANTHER" id="PTHR31973">
    <property type="entry name" value="POLYPROTEIN, PUTATIVE-RELATED"/>
    <property type="match status" value="1"/>
</dbReference>
<feature type="region of interest" description="Disordered" evidence="1">
    <location>
        <begin position="384"/>
        <end position="408"/>
    </location>
</feature>
<feature type="compositionally biased region" description="Polar residues" evidence="1">
    <location>
        <begin position="389"/>
        <end position="408"/>
    </location>
</feature>
<evidence type="ECO:0000313" key="2">
    <source>
        <dbReference type="EMBL" id="KAG7559010.1"/>
    </source>
</evidence>
<evidence type="ECO:0000256" key="1">
    <source>
        <dbReference type="SAM" id="MobiDB-lite"/>
    </source>
</evidence>
<dbReference type="Proteomes" id="UP000694240">
    <property type="component" value="Chromosome 10"/>
</dbReference>
<feature type="region of interest" description="Disordered" evidence="1">
    <location>
        <begin position="333"/>
        <end position="369"/>
    </location>
</feature>
<name>A0A8T1ZL99_9BRAS</name>
<protein>
    <recommendedName>
        <fullName evidence="4">MULE transposase domain-containing protein</fullName>
    </recommendedName>
</protein>
<evidence type="ECO:0000313" key="3">
    <source>
        <dbReference type="Proteomes" id="UP000694240"/>
    </source>
</evidence>
<keyword evidence="3" id="KW-1185">Reference proteome</keyword>
<accession>A0A8T1ZL99</accession>
<gene>
    <name evidence="2" type="ORF">ISN45_Aa05g006190</name>
</gene>
<feature type="compositionally biased region" description="Basic and acidic residues" evidence="1">
    <location>
        <begin position="336"/>
        <end position="357"/>
    </location>
</feature>
<reference evidence="2 3" key="1">
    <citation type="submission" date="2020-12" db="EMBL/GenBank/DDBJ databases">
        <title>Concerted genomic and epigenomic changes stabilize Arabidopsis allopolyploids.</title>
        <authorList>
            <person name="Chen Z."/>
        </authorList>
    </citation>
    <scope>NUCLEOTIDE SEQUENCE [LARGE SCALE GENOMIC DNA]</scope>
    <source>
        <strain evidence="2">Allo738</strain>
        <tissue evidence="2">Leaf</tissue>
    </source>
</reference>